<dbReference type="SUPFAM" id="SSF53335">
    <property type="entry name" value="S-adenosyl-L-methionine-dependent methyltransferases"/>
    <property type="match status" value="1"/>
</dbReference>
<dbReference type="RefSeq" id="WP_092159802.1">
    <property type="nucleotide sequence ID" value="NZ_FNGA01000002.1"/>
</dbReference>
<keyword evidence="3" id="KW-1185">Reference proteome</keyword>
<keyword evidence="2" id="KW-0489">Methyltransferase</keyword>
<dbReference type="Gene3D" id="3.40.50.150">
    <property type="entry name" value="Vaccinia Virus protein VP39"/>
    <property type="match status" value="1"/>
</dbReference>
<dbReference type="InterPro" id="IPR029063">
    <property type="entry name" value="SAM-dependent_MTases_sf"/>
</dbReference>
<evidence type="ECO:0000313" key="3">
    <source>
        <dbReference type="Proteomes" id="UP000199053"/>
    </source>
</evidence>
<feature type="domain" description="Methyltransferase type 11" evidence="1">
    <location>
        <begin position="41"/>
        <end position="136"/>
    </location>
</feature>
<dbReference type="OrthoDB" id="5363250at2"/>
<protein>
    <submittedName>
        <fullName evidence="2">Methyltransferase domain-containing protein</fullName>
    </submittedName>
</protein>
<dbReference type="Pfam" id="PF08241">
    <property type="entry name" value="Methyltransf_11"/>
    <property type="match status" value="1"/>
</dbReference>
<accession>A0A1G9FGS1</accession>
<dbReference type="PANTHER" id="PTHR43591:SF110">
    <property type="entry name" value="RHODANESE DOMAIN-CONTAINING PROTEIN"/>
    <property type="match status" value="1"/>
</dbReference>
<evidence type="ECO:0000313" key="2">
    <source>
        <dbReference type="EMBL" id="SDK87578.1"/>
    </source>
</evidence>
<dbReference type="Proteomes" id="UP000199053">
    <property type="component" value="Unassembled WGS sequence"/>
</dbReference>
<keyword evidence="2" id="KW-0808">Transferase</keyword>
<dbReference type="STRING" id="246191.SAMN05660337_1534"/>
<dbReference type="GO" id="GO:0008757">
    <property type="term" value="F:S-adenosylmethionine-dependent methyltransferase activity"/>
    <property type="evidence" value="ECO:0007669"/>
    <property type="project" value="InterPro"/>
</dbReference>
<dbReference type="CDD" id="cd02440">
    <property type="entry name" value="AdoMet_MTases"/>
    <property type="match status" value="1"/>
</dbReference>
<organism evidence="2 3">
    <name type="scientific">Maridesulfovibrio ferrireducens</name>
    <dbReference type="NCBI Taxonomy" id="246191"/>
    <lineage>
        <taxon>Bacteria</taxon>
        <taxon>Pseudomonadati</taxon>
        <taxon>Thermodesulfobacteriota</taxon>
        <taxon>Desulfovibrionia</taxon>
        <taxon>Desulfovibrionales</taxon>
        <taxon>Desulfovibrionaceae</taxon>
        <taxon>Maridesulfovibrio</taxon>
    </lineage>
</organism>
<sequence>MTLDSSNYSEYWEEKGSLKNFSTPVQFDEFKKYVSSDADILDVGCGYGRVMRGLIGEGFTRVKGVEPSAALRQRLMDDSRELDVQPLENGIIPFKDQSVDAAFLVAVLTCIPDNKDQDQVMNEVYRVLKPGGVLYINDFMLNTDERNLERYDHFQKLHGTYGIFEIEGGGILRHFSDERIKELLSLFTVLEHKKVVYTTMNGNRANGFYYIGRK</sequence>
<dbReference type="EMBL" id="FNGA01000002">
    <property type="protein sequence ID" value="SDK87578.1"/>
    <property type="molecule type" value="Genomic_DNA"/>
</dbReference>
<reference evidence="3" key="1">
    <citation type="submission" date="2016-10" db="EMBL/GenBank/DDBJ databases">
        <authorList>
            <person name="Varghese N."/>
            <person name="Submissions S."/>
        </authorList>
    </citation>
    <scope>NUCLEOTIDE SEQUENCE [LARGE SCALE GENOMIC DNA]</scope>
    <source>
        <strain evidence="3">DSM 16995</strain>
    </source>
</reference>
<dbReference type="GO" id="GO:0032259">
    <property type="term" value="P:methylation"/>
    <property type="evidence" value="ECO:0007669"/>
    <property type="project" value="UniProtKB-KW"/>
</dbReference>
<dbReference type="PANTHER" id="PTHR43591">
    <property type="entry name" value="METHYLTRANSFERASE"/>
    <property type="match status" value="1"/>
</dbReference>
<dbReference type="InterPro" id="IPR013216">
    <property type="entry name" value="Methyltransf_11"/>
</dbReference>
<evidence type="ECO:0000259" key="1">
    <source>
        <dbReference type="Pfam" id="PF08241"/>
    </source>
</evidence>
<name>A0A1G9FGS1_9BACT</name>
<gene>
    <name evidence="2" type="ORF">SAMN05660337_1534</name>
</gene>
<dbReference type="AlphaFoldDB" id="A0A1G9FGS1"/>
<proteinExistence type="predicted"/>